<organism evidence="1 2">
    <name type="scientific">Candidatus Gallimonas intestinigallinarum</name>
    <dbReference type="NCBI Taxonomy" id="2838604"/>
    <lineage>
        <taxon>Bacteria</taxon>
        <taxon>Bacillati</taxon>
        <taxon>Bacillota</taxon>
        <taxon>Clostridia</taxon>
        <taxon>Candidatus Gallimonas</taxon>
    </lineage>
</organism>
<evidence type="ECO:0000313" key="2">
    <source>
        <dbReference type="Proteomes" id="UP000824044"/>
    </source>
</evidence>
<gene>
    <name evidence="1" type="ORF">H9812_05215</name>
</gene>
<comment type="caution">
    <text evidence="1">The sequence shown here is derived from an EMBL/GenBank/DDBJ whole genome shotgun (WGS) entry which is preliminary data.</text>
</comment>
<dbReference type="AlphaFoldDB" id="A0A9D2DXF8"/>
<protein>
    <submittedName>
        <fullName evidence="1">Uncharacterized protein</fullName>
    </submittedName>
</protein>
<reference evidence="1" key="2">
    <citation type="submission" date="2021-04" db="EMBL/GenBank/DDBJ databases">
        <authorList>
            <person name="Gilroy R."/>
        </authorList>
    </citation>
    <scope>NUCLEOTIDE SEQUENCE</scope>
    <source>
        <strain evidence="1">CHK33-5263</strain>
    </source>
</reference>
<proteinExistence type="predicted"/>
<sequence length="59" mass="6792">MNKLSMDKQLDILRREARERRNAALRARLADDMTAERVLSRFLAMKGLGEPSENTLNFA</sequence>
<evidence type="ECO:0000313" key="1">
    <source>
        <dbReference type="EMBL" id="HIZ24848.1"/>
    </source>
</evidence>
<dbReference type="EMBL" id="DXBS01000101">
    <property type="protein sequence ID" value="HIZ24848.1"/>
    <property type="molecule type" value="Genomic_DNA"/>
</dbReference>
<name>A0A9D2DXF8_9FIRM</name>
<reference evidence="1" key="1">
    <citation type="journal article" date="2021" name="PeerJ">
        <title>Extensive microbial diversity within the chicken gut microbiome revealed by metagenomics and culture.</title>
        <authorList>
            <person name="Gilroy R."/>
            <person name="Ravi A."/>
            <person name="Getino M."/>
            <person name="Pursley I."/>
            <person name="Horton D.L."/>
            <person name="Alikhan N.F."/>
            <person name="Baker D."/>
            <person name="Gharbi K."/>
            <person name="Hall N."/>
            <person name="Watson M."/>
            <person name="Adriaenssens E.M."/>
            <person name="Foster-Nyarko E."/>
            <person name="Jarju S."/>
            <person name="Secka A."/>
            <person name="Antonio M."/>
            <person name="Oren A."/>
            <person name="Chaudhuri R.R."/>
            <person name="La Ragione R."/>
            <person name="Hildebrand F."/>
            <person name="Pallen M.J."/>
        </authorList>
    </citation>
    <scope>NUCLEOTIDE SEQUENCE</scope>
    <source>
        <strain evidence="1">CHK33-5263</strain>
    </source>
</reference>
<dbReference type="Proteomes" id="UP000824044">
    <property type="component" value="Unassembled WGS sequence"/>
</dbReference>
<accession>A0A9D2DXF8</accession>